<dbReference type="PANTHER" id="PTHR12296">
    <property type="entry name" value="DENN DOMAIN-CONTAINING PROTEIN 4"/>
    <property type="match status" value="1"/>
</dbReference>
<dbReference type="InterPro" id="IPR043153">
    <property type="entry name" value="DENN_C"/>
</dbReference>
<feature type="compositionally biased region" description="Acidic residues" evidence="1">
    <location>
        <begin position="254"/>
        <end position="272"/>
    </location>
</feature>
<dbReference type="PROSITE" id="PS50211">
    <property type="entry name" value="DENN"/>
    <property type="match status" value="1"/>
</dbReference>
<evidence type="ECO:0000313" key="3">
    <source>
        <dbReference type="EMBL" id="GBG31042.1"/>
    </source>
</evidence>
<dbReference type="SMART" id="SM00799">
    <property type="entry name" value="DENN"/>
    <property type="match status" value="1"/>
</dbReference>
<proteinExistence type="predicted"/>
<dbReference type="EMBL" id="BEYU01000089">
    <property type="protein sequence ID" value="GBG31042.1"/>
    <property type="molecule type" value="Genomic_DNA"/>
</dbReference>
<dbReference type="Proteomes" id="UP000241890">
    <property type="component" value="Unassembled WGS sequence"/>
</dbReference>
<gene>
    <name evidence="3" type="ORF">FCC1311_072632</name>
</gene>
<dbReference type="OrthoDB" id="6019893at2759"/>
<dbReference type="GO" id="GO:0031410">
    <property type="term" value="C:cytoplasmic vesicle"/>
    <property type="evidence" value="ECO:0007669"/>
    <property type="project" value="TreeGrafter"/>
</dbReference>
<feature type="domain" description="UDENN" evidence="2">
    <location>
        <begin position="595"/>
        <end position="1007"/>
    </location>
</feature>
<organism evidence="3 4">
    <name type="scientific">Hondaea fermentalgiana</name>
    <dbReference type="NCBI Taxonomy" id="2315210"/>
    <lineage>
        <taxon>Eukaryota</taxon>
        <taxon>Sar</taxon>
        <taxon>Stramenopiles</taxon>
        <taxon>Bigyra</taxon>
        <taxon>Labyrinthulomycetes</taxon>
        <taxon>Thraustochytrida</taxon>
        <taxon>Thraustochytriidae</taxon>
        <taxon>Hondaea</taxon>
    </lineage>
</organism>
<dbReference type="InterPro" id="IPR001194">
    <property type="entry name" value="cDENN_dom"/>
</dbReference>
<dbReference type="Pfam" id="PF02141">
    <property type="entry name" value="DENN"/>
    <property type="match status" value="1"/>
</dbReference>
<dbReference type="InterPro" id="IPR051696">
    <property type="entry name" value="DENN_Domain_GEFs"/>
</dbReference>
<dbReference type="PANTHER" id="PTHR12296:SF21">
    <property type="entry name" value="DENN DOMAIN-CONTAINING PROTEIN 3"/>
    <property type="match status" value="1"/>
</dbReference>
<comment type="caution">
    <text evidence="3">The sequence shown here is derived from an EMBL/GenBank/DDBJ whole genome shotgun (WGS) entry which is preliminary data.</text>
</comment>
<dbReference type="InParanoid" id="A0A2R5GJH9"/>
<reference evidence="3 4" key="1">
    <citation type="submission" date="2017-12" db="EMBL/GenBank/DDBJ databases">
        <title>Sequencing, de novo assembly and annotation of complete genome of a new Thraustochytrid species, strain FCC1311.</title>
        <authorList>
            <person name="Sedici K."/>
            <person name="Godart F."/>
            <person name="Aiese Cigliano R."/>
            <person name="Sanseverino W."/>
            <person name="Barakat M."/>
            <person name="Ortet P."/>
            <person name="Marechal E."/>
            <person name="Cagnac O."/>
            <person name="Amato A."/>
        </authorList>
    </citation>
    <scope>NUCLEOTIDE SEQUENCE [LARGE SCALE GENOMIC DNA]</scope>
</reference>
<dbReference type="InterPro" id="IPR037516">
    <property type="entry name" value="Tripartite_DENN"/>
</dbReference>
<accession>A0A2R5GJH9</accession>
<protein>
    <submittedName>
        <fullName evidence="3">DENN domain-containing protein 3</fullName>
    </submittedName>
</protein>
<sequence>MVLGDPVAVSFEEVVRLGAQRPCIPVQEEDFDPLATSSMDNAKGDVAANPGQLGKPSSAEGNVIGIPIEREKWCRPAGSAYRLPLVQGNQRRHILYDVYFSGRSIGLTLSNKDHTFVQALTGVAAFKLGIIAKGDIILSASCEDRWIRCNESLNELTDFIRDSKRPIVLRFWRRPEPLQLGSVLISNGPLEVFLNFVNRYLDSPNYREVSRNERALEQELREEAHASQARGEFNALVGSVHADDLGRVGGTMSDNDDDEVATLSGNDDDADSLDGANARHHGARAAHASHAAGRESSRKYINTAVAQIMFLVEVVKIRQRIKTGTHRYNQATVESSIRKGIAAKYLMPGKQSDFSIRDFLRKDRAAASARKEVLRSGSIEALELLFDHVQDLVRNDTFALFLHEKDVEIALDKLGEKNGWKLRVFSRLVRQIVPLELILERRKACAAFLLYLLGLEPSKESTQAATSLSIWSTARFCPSLFHESFVPVARRERAFDEASQSVDFSVLHDRLLVLCKDFHRQFVHHKLGRLVWDAFNAAAKTDGNEALLDNHMPRLSAILQEANLPDYLNTHRAVAPLPLASSSSSSLDDPSRGDFLRNILLFDAPVDKADPIVFSAVPGESAPPQIERFFLPHRLGGMLHDGVGEDDPNQYPLLFNFVMGSGLVGSSLSFRHVNGRYTGVCITSERRDFFLHRKLLQRVAADHRPAMESELTEGTDGGGMSALGPKVRATLNDALSQEHAAAIQAHDQMPSLSDSLDFGLLFEIFSYEDIIRLFECCLLERKMLFVAKRYTALTNVAEVLRELLQPLQWSHVYAPVLPRKMLDHLQCPTPFMIGIHTDYAFKKDFPFVLDAVVVNLDHGTIQMPSMTARGGGDALAAYDDDETLGRHLQLPQELRAHLLQDLRRLTQPRYEACDSLAEPSSSPASKQIIPAAKVRESFGVVVAKLLEQVVPHCVPLNFSKSDSLIIFNEMRFLDAVNPAHRTFYAALLRTQAFSTYASSFLNHLQHE</sequence>
<evidence type="ECO:0000313" key="4">
    <source>
        <dbReference type="Proteomes" id="UP000241890"/>
    </source>
</evidence>
<dbReference type="AlphaFoldDB" id="A0A2R5GJH9"/>
<name>A0A2R5GJH9_9STRA</name>
<dbReference type="GO" id="GO:0032483">
    <property type="term" value="P:regulation of Rab protein signal transduction"/>
    <property type="evidence" value="ECO:0007669"/>
    <property type="project" value="TreeGrafter"/>
</dbReference>
<keyword evidence="4" id="KW-1185">Reference proteome</keyword>
<evidence type="ECO:0000259" key="2">
    <source>
        <dbReference type="PROSITE" id="PS50211"/>
    </source>
</evidence>
<dbReference type="Gene3D" id="3.40.50.11500">
    <property type="match status" value="1"/>
</dbReference>
<evidence type="ECO:0000256" key="1">
    <source>
        <dbReference type="SAM" id="MobiDB-lite"/>
    </source>
</evidence>
<feature type="region of interest" description="Disordered" evidence="1">
    <location>
        <begin position="247"/>
        <end position="294"/>
    </location>
</feature>